<dbReference type="InterPro" id="IPR006802">
    <property type="entry name" value="Radial_spoke"/>
</dbReference>
<gene>
    <name evidence="7" type="ORF">JKP88DRAFT_158540</name>
</gene>
<comment type="caution">
    <text evidence="7">The sequence shown here is derived from an EMBL/GenBank/DDBJ whole genome shotgun (WGS) entry which is preliminary data.</text>
</comment>
<comment type="subcellular location">
    <subcellularLocation>
        <location evidence="1">Cytoplasm</location>
        <location evidence="1">Cytoskeleton</location>
        <location evidence="1">Cilium axoneme</location>
    </subcellularLocation>
</comment>
<feature type="region of interest" description="Disordered" evidence="6">
    <location>
        <begin position="435"/>
        <end position="457"/>
    </location>
</feature>
<dbReference type="Pfam" id="PF04712">
    <property type="entry name" value="Radial_spoke"/>
    <property type="match status" value="2"/>
</dbReference>
<evidence type="ECO:0000256" key="1">
    <source>
        <dbReference type="ARBA" id="ARBA00004430"/>
    </source>
</evidence>
<evidence type="ECO:0000256" key="3">
    <source>
        <dbReference type="ARBA" id="ARBA00023069"/>
    </source>
</evidence>
<proteinExistence type="predicted"/>
<evidence type="ECO:0000313" key="7">
    <source>
        <dbReference type="EMBL" id="KAG5178667.1"/>
    </source>
</evidence>
<organism evidence="7 8">
    <name type="scientific">Tribonema minus</name>
    <dbReference type="NCBI Taxonomy" id="303371"/>
    <lineage>
        <taxon>Eukaryota</taxon>
        <taxon>Sar</taxon>
        <taxon>Stramenopiles</taxon>
        <taxon>Ochrophyta</taxon>
        <taxon>PX clade</taxon>
        <taxon>Xanthophyceae</taxon>
        <taxon>Tribonematales</taxon>
        <taxon>Tribonemataceae</taxon>
        <taxon>Tribonema</taxon>
    </lineage>
</organism>
<evidence type="ECO:0000313" key="8">
    <source>
        <dbReference type="Proteomes" id="UP000664859"/>
    </source>
</evidence>
<dbReference type="CDD" id="cd22963">
    <property type="entry name" value="DD_CrRSP4-like"/>
    <property type="match status" value="1"/>
</dbReference>
<dbReference type="PANTHER" id="PTHR13159">
    <property type="entry name" value="RADIAL SPOKEHEAD-RELATED"/>
    <property type="match status" value="1"/>
</dbReference>
<feature type="compositionally biased region" description="Acidic residues" evidence="6">
    <location>
        <begin position="311"/>
        <end position="328"/>
    </location>
</feature>
<dbReference type="GO" id="GO:0035082">
    <property type="term" value="P:axoneme assembly"/>
    <property type="evidence" value="ECO:0007669"/>
    <property type="project" value="TreeGrafter"/>
</dbReference>
<accession>A0A835YNL7</accession>
<keyword evidence="2" id="KW-0963">Cytoplasm</keyword>
<feature type="region of interest" description="Disordered" evidence="6">
    <location>
        <begin position="303"/>
        <end position="333"/>
    </location>
</feature>
<keyword evidence="8" id="KW-1185">Reference proteome</keyword>
<dbReference type="GO" id="GO:0060294">
    <property type="term" value="P:cilium movement involved in cell motility"/>
    <property type="evidence" value="ECO:0007669"/>
    <property type="project" value="InterPro"/>
</dbReference>
<name>A0A835YNL7_9STRA</name>
<dbReference type="GO" id="GO:0001534">
    <property type="term" value="C:radial spoke"/>
    <property type="evidence" value="ECO:0007669"/>
    <property type="project" value="InterPro"/>
</dbReference>
<keyword evidence="4" id="KW-0206">Cytoskeleton</keyword>
<dbReference type="PANTHER" id="PTHR13159:SF0">
    <property type="entry name" value="RADIAL SPOKE HEAD 6 HOMOLOG A"/>
    <property type="match status" value="1"/>
</dbReference>
<evidence type="ECO:0000256" key="6">
    <source>
        <dbReference type="SAM" id="MobiDB-lite"/>
    </source>
</evidence>
<keyword evidence="3" id="KW-0969">Cilium</keyword>
<sequence>MTSFEEARQILQKESTDGVCLYDHLAEVVLKVLSDKLLDGSESFEHLSAAVKEARATPQKPVAGVSEAAARAAQINWATSAQSLFAVPDEPPEGGPRVPDLLDEANMWAAAGISFGASETYRIFLAVKRLAETLPGDHETLRFWGQVKGRSADYLVVEGRALEEQLGDTEEAGIEGTVGANRYTYWVSTGAGAPWTQLPPVTPAQIVAARKIRRYLTGDLDAAVPGYPPFPGTERNFLRAQIARITAGTAVSPSGFFEADADADPGEIKAAEEEAINEAFPKPASDLASADAWVHHELELNKLGRNRPLPEPEEGAEPPSGPEEDPPEEVPPLRSLAEDEEGAWGFRTSPAGAGATANSAAVAKSLLWPGAYAIAAGRRATCVYVGHAVKHAAAPYEPPAAPPLRPEWAPEGYAEALAEATAAAAARAEARAEAAAAAAAEAEENGEPAAAPEPEEEGASLFELGRWMLLELGVEVGVRKWVECEMLQRLCLKI</sequence>
<dbReference type="OrthoDB" id="272202at2759"/>
<evidence type="ECO:0000256" key="4">
    <source>
        <dbReference type="ARBA" id="ARBA00023212"/>
    </source>
</evidence>
<evidence type="ECO:0000256" key="2">
    <source>
        <dbReference type="ARBA" id="ARBA00022490"/>
    </source>
</evidence>
<keyword evidence="7" id="KW-0282">Flagellum</keyword>
<dbReference type="Proteomes" id="UP000664859">
    <property type="component" value="Unassembled WGS sequence"/>
</dbReference>
<dbReference type="EMBL" id="JAFCMP010000514">
    <property type="protein sequence ID" value="KAG5178667.1"/>
    <property type="molecule type" value="Genomic_DNA"/>
</dbReference>
<protein>
    <submittedName>
        <fullName evidence="7">Putative flagellar radial spoke protein 4</fullName>
    </submittedName>
</protein>
<reference evidence="7" key="1">
    <citation type="submission" date="2021-02" db="EMBL/GenBank/DDBJ databases">
        <title>First Annotated Genome of the Yellow-green Alga Tribonema minus.</title>
        <authorList>
            <person name="Mahan K.M."/>
        </authorList>
    </citation>
    <scope>NUCLEOTIDE SEQUENCE</scope>
    <source>
        <strain evidence="7">UTEX B ZZ1240</strain>
    </source>
</reference>
<evidence type="ECO:0000256" key="5">
    <source>
        <dbReference type="ARBA" id="ARBA00023273"/>
    </source>
</evidence>
<keyword evidence="5" id="KW-0966">Cell projection</keyword>
<dbReference type="AlphaFoldDB" id="A0A835YNL7"/>